<evidence type="ECO:0000256" key="3">
    <source>
        <dbReference type="ARBA" id="ARBA00013163"/>
    </source>
</evidence>
<dbReference type="Pfam" id="PF02824">
    <property type="entry name" value="TGS"/>
    <property type="match status" value="1"/>
</dbReference>
<evidence type="ECO:0000256" key="2">
    <source>
        <dbReference type="ARBA" id="ARBA00008226"/>
    </source>
</evidence>
<feature type="compositionally biased region" description="Basic and acidic residues" evidence="13">
    <location>
        <begin position="62"/>
        <end position="72"/>
    </location>
</feature>
<dbReference type="CDD" id="cd01667">
    <property type="entry name" value="TGS_ThrRS"/>
    <property type="match status" value="1"/>
</dbReference>
<gene>
    <name evidence="16" type="ORF">FGADI_5392</name>
</gene>
<dbReference type="SUPFAM" id="SSF81271">
    <property type="entry name" value="TGS-like"/>
    <property type="match status" value="1"/>
</dbReference>
<dbReference type="SUPFAM" id="SSF55186">
    <property type="entry name" value="ThrRS/AlaRS common domain"/>
    <property type="match status" value="1"/>
</dbReference>
<evidence type="ECO:0000259" key="15">
    <source>
        <dbReference type="PROSITE" id="PS51880"/>
    </source>
</evidence>
<protein>
    <recommendedName>
        <fullName evidence="12">Probable threonine--tRNA ligase, cytoplasmic</fullName>
        <ecNumber evidence="3">6.1.1.3</ecNumber>
    </recommendedName>
    <alternativeName>
        <fullName evidence="10">Threonyl-tRNA synthetase</fullName>
    </alternativeName>
</protein>
<keyword evidence="9" id="KW-0030">Aminoacyl-tRNA synthetase</keyword>
<evidence type="ECO:0000256" key="6">
    <source>
        <dbReference type="ARBA" id="ARBA00022741"/>
    </source>
</evidence>
<dbReference type="EMBL" id="JABFAI010000123">
    <property type="protein sequence ID" value="KAF4954236.1"/>
    <property type="molecule type" value="Genomic_DNA"/>
</dbReference>
<evidence type="ECO:0000256" key="10">
    <source>
        <dbReference type="ARBA" id="ARBA00031900"/>
    </source>
</evidence>
<dbReference type="InterPro" id="IPR004095">
    <property type="entry name" value="TGS"/>
</dbReference>
<organism evidence="16 17">
    <name type="scientific">Fusarium gaditjirri</name>
    <dbReference type="NCBI Taxonomy" id="282569"/>
    <lineage>
        <taxon>Eukaryota</taxon>
        <taxon>Fungi</taxon>
        <taxon>Dikarya</taxon>
        <taxon>Ascomycota</taxon>
        <taxon>Pezizomycotina</taxon>
        <taxon>Sordariomycetes</taxon>
        <taxon>Hypocreomycetidae</taxon>
        <taxon>Hypocreales</taxon>
        <taxon>Nectriaceae</taxon>
        <taxon>Fusarium</taxon>
        <taxon>Fusarium nisikadoi species complex</taxon>
    </lineage>
</organism>
<dbReference type="InterPro" id="IPR033728">
    <property type="entry name" value="ThrRS_core"/>
</dbReference>
<feature type="compositionally biased region" description="Polar residues" evidence="13">
    <location>
        <begin position="120"/>
        <end position="134"/>
    </location>
</feature>
<dbReference type="Gene3D" id="3.40.50.800">
    <property type="entry name" value="Anticodon-binding domain"/>
    <property type="match status" value="1"/>
</dbReference>
<sequence length="1041" mass="117422">MNNFGVIELASAKTTSAPGWAYVPDNTISRPTAPTNRKRARNVPGLTYRDLTARQDIKIRKEAEALDKDGGKDNTVPLPIKSGRTQGKHTPNVRKILQSQKTFGNHLDDFLAMQALAEANPTNSRSTASGANNKRPSNSRRDTPSSSRPPQEEDIAMAEAGTPTVLPESLRPSPPSHPGDNDPLLMSRVPDMPSDEELRRLLSHPPLNYGEVTGHRDNKYPVRSFCECPTNWYYSRAPEIRSDSILTPPSLVPRHRQDKTTFKYPTSSHQIFNIRARVLNMSSDQADAAKAAEGASEKSLPSRPAKQPKEKQPKDKSAKGGKSAGLEVGVPFLTAVYMTMLCKLPETPEFIKHRLDLFDKIKARQDAEIAAKPREEIIVSLPNGKEEKGTSWETTPGAIAKGISKSLFERTVISRVDGELWDLTRPLEKSCKLELLDFEHTEGKKVFWHSSAHILGEAAEKRFGCYLCNGPPTEDPPGFYYDMANMGEQVVTDEDKKALEQLSNNIVKQKQPFERLEMTKDELLEMFKYSKYKEYFIQQRVPDGTKSTVYRCGPLIDLCRGPHVPTTGNIKAFSVLRNSAAYWLGDSNNESVQRIAGISFPDKKALEEYKHFLAEAAKRNHRKIGTDQKLFFFDEASPGSAFFLPHGVRIYNALMELIKGEYQKREFDEVMSPNMYKADLWKTSGHWGHYEENMFTFEVEKEKFGLKPMNCPGHCKIFAHSDVTYKDLPWRMADFGVLHRNEFSGALSGLTRVRRFQQDDAHIFCTVDQIREEIESAFDFLSSVYGIFGFTFKLKLSTRPEKYVGDIATWDSAEKKLEEALNSFSEKTGAKWEFNPGDGAFYGPKIDIALFDALKREHQCGTMQLDFNLPRRFKLRYVANKGETGVSDGSNPEEDLPAGYARPVMIHRAVLGSFERMFGILTEHFGGKWPFWLSPRQVLVVPVMPAANDYAKEVQQIFRAKGLYSDVDLSSNTFQKKIRTGQLEQYNFIFVVGAEEAGSRTLNIRNRDDQATQAKGELVPIDEAIEKMVQLKSSRGLVNKL</sequence>
<dbReference type="NCBIfam" id="TIGR00418">
    <property type="entry name" value="thrS"/>
    <property type="match status" value="1"/>
</dbReference>
<keyword evidence="17" id="KW-1185">Reference proteome</keyword>
<dbReference type="Proteomes" id="UP000604273">
    <property type="component" value="Unassembled WGS sequence"/>
</dbReference>
<dbReference type="InterPro" id="IPR002320">
    <property type="entry name" value="Thr-tRNA-ligase_IIa"/>
</dbReference>
<dbReference type="PROSITE" id="PS50862">
    <property type="entry name" value="AA_TRNA_LIGASE_II"/>
    <property type="match status" value="1"/>
</dbReference>
<dbReference type="PRINTS" id="PR01047">
    <property type="entry name" value="TRNASYNTHTHR"/>
</dbReference>
<dbReference type="InterPro" id="IPR012676">
    <property type="entry name" value="TGS-like"/>
</dbReference>
<dbReference type="FunFam" id="3.10.20.30:FF:000006">
    <property type="entry name" value="Threonine--tRNA ligase, cytoplasmic"/>
    <property type="match status" value="1"/>
</dbReference>
<dbReference type="SUPFAM" id="SSF52954">
    <property type="entry name" value="Class II aaRS ABD-related"/>
    <property type="match status" value="1"/>
</dbReference>
<keyword evidence="7" id="KW-0067">ATP-binding</keyword>
<keyword evidence="4" id="KW-0963">Cytoplasm</keyword>
<dbReference type="CDD" id="cd00860">
    <property type="entry name" value="ThrRS_anticodon"/>
    <property type="match status" value="1"/>
</dbReference>
<evidence type="ECO:0000313" key="17">
    <source>
        <dbReference type="Proteomes" id="UP000604273"/>
    </source>
</evidence>
<dbReference type="InterPro" id="IPR006195">
    <property type="entry name" value="aa-tRNA-synth_II"/>
</dbReference>
<evidence type="ECO:0000313" key="16">
    <source>
        <dbReference type="EMBL" id="KAF4954236.1"/>
    </source>
</evidence>
<evidence type="ECO:0000256" key="5">
    <source>
        <dbReference type="ARBA" id="ARBA00022598"/>
    </source>
</evidence>
<comment type="similarity">
    <text evidence="2">Belongs to the class-II aminoacyl-tRNA synthetase family.</text>
</comment>
<keyword evidence="5" id="KW-0436">Ligase</keyword>
<feature type="compositionally biased region" description="Basic and acidic residues" evidence="13">
    <location>
        <begin position="307"/>
        <end position="318"/>
    </location>
</feature>
<dbReference type="GO" id="GO:0006435">
    <property type="term" value="P:threonyl-tRNA aminoacylation"/>
    <property type="evidence" value="ECO:0007669"/>
    <property type="project" value="InterPro"/>
</dbReference>
<dbReference type="Pfam" id="PF03129">
    <property type="entry name" value="HGTP_anticodon"/>
    <property type="match status" value="1"/>
</dbReference>
<feature type="domain" description="Aminoacyl-transfer RNA synthetases class-II family profile" evidence="14">
    <location>
        <begin position="634"/>
        <end position="930"/>
    </location>
</feature>
<dbReference type="AlphaFoldDB" id="A0A8H4TAF8"/>
<dbReference type="GO" id="GO:0005739">
    <property type="term" value="C:mitochondrion"/>
    <property type="evidence" value="ECO:0007669"/>
    <property type="project" value="TreeGrafter"/>
</dbReference>
<dbReference type="InterPro" id="IPR047246">
    <property type="entry name" value="ThrRS_anticodon"/>
</dbReference>
<comment type="catalytic activity">
    <reaction evidence="11">
        <text>tRNA(Thr) + L-threonine + ATP = L-threonyl-tRNA(Thr) + AMP + diphosphate + H(+)</text>
        <dbReference type="Rhea" id="RHEA:24624"/>
        <dbReference type="Rhea" id="RHEA-COMP:9670"/>
        <dbReference type="Rhea" id="RHEA-COMP:9704"/>
        <dbReference type="ChEBI" id="CHEBI:15378"/>
        <dbReference type="ChEBI" id="CHEBI:30616"/>
        <dbReference type="ChEBI" id="CHEBI:33019"/>
        <dbReference type="ChEBI" id="CHEBI:57926"/>
        <dbReference type="ChEBI" id="CHEBI:78442"/>
        <dbReference type="ChEBI" id="CHEBI:78534"/>
        <dbReference type="ChEBI" id="CHEBI:456215"/>
        <dbReference type="EC" id="6.1.1.3"/>
    </reaction>
</comment>
<dbReference type="InterPro" id="IPR045864">
    <property type="entry name" value="aa-tRNA-synth_II/BPL/LPL"/>
</dbReference>
<dbReference type="SMART" id="SM00863">
    <property type="entry name" value="tRNA_SAD"/>
    <property type="match status" value="1"/>
</dbReference>
<feature type="region of interest" description="Disordered" evidence="13">
    <location>
        <begin position="62"/>
        <end position="90"/>
    </location>
</feature>
<dbReference type="PANTHER" id="PTHR11451">
    <property type="entry name" value="THREONINE-TRNA LIGASE"/>
    <property type="match status" value="1"/>
</dbReference>
<evidence type="ECO:0000256" key="11">
    <source>
        <dbReference type="ARBA" id="ARBA00049515"/>
    </source>
</evidence>
<dbReference type="FunFam" id="3.30.980.10:FF:000005">
    <property type="entry name" value="Threonyl-tRNA synthetase, mitochondrial"/>
    <property type="match status" value="1"/>
</dbReference>
<evidence type="ECO:0000256" key="1">
    <source>
        <dbReference type="ARBA" id="ARBA00004496"/>
    </source>
</evidence>
<evidence type="ECO:0000256" key="4">
    <source>
        <dbReference type="ARBA" id="ARBA00022490"/>
    </source>
</evidence>
<comment type="caution">
    <text evidence="16">The sequence shown here is derived from an EMBL/GenBank/DDBJ whole genome shotgun (WGS) entry which is preliminary data.</text>
</comment>
<dbReference type="GO" id="GO:0005524">
    <property type="term" value="F:ATP binding"/>
    <property type="evidence" value="ECO:0007669"/>
    <property type="project" value="UniProtKB-KW"/>
</dbReference>
<dbReference type="OrthoDB" id="5423599at2759"/>
<dbReference type="FunFam" id="3.40.50.800:FF:000003">
    <property type="entry name" value="Threonine--tRNA ligase 2, cytoplasmic"/>
    <property type="match status" value="1"/>
</dbReference>
<dbReference type="Pfam" id="PF07973">
    <property type="entry name" value="tRNA_SAD"/>
    <property type="match status" value="1"/>
</dbReference>
<proteinExistence type="inferred from homology"/>
<evidence type="ECO:0000256" key="7">
    <source>
        <dbReference type="ARBA" id="ARBA00022840"/>
    </source>
</evidence>
<dbReference type="PANTHER" id="PTHR11451:SF46">
    <property type="entry name" value="THREONINE--TRNA LIGASE"/>
    <property type="match status" value="1"/>
</dbReference>
<evidence type="ECO:0000256" key="9">
    <source>
        <dbReference type="ARBA" id="ARBA00023146"/>
    </source>
</evidence>
<accession>A0A8H4TAF8</accession>
<dbReference type="InterPro" id="IPR002314">
    <property type="entry name" value="aa-tRNA-synt_IIb"/>
</dbReference>
<reference evidence="16" key="1">
    <citation type="journal article" date="2020" name="BMC Genomics">
        <title>Correction to: Identification and distribution of gene clusters required for synthesis of sphingolipid metabolism inhibitors in diverse species of the filamentous fungus Fusarium.</title>
        <authorList>
            <person name="Kim H.S."/>
            <person name="Lohmar J.M."/>
            <person name="Busman M."/>
            <person name="Brown D.W."/>
            <person name="Naumann T.A."/>
            <person name="Divon H.H."/>
            <person name="Lysoe E."/>
            <person name="Uhlig S."/>
            <person name="Proctor R.H."/>
        </authorList>
    </citation>
    <scope>NUCLEOTIDE SEQUENCE</scope>
    <source>
        <strain evidence="16">NRRL 45417</strain>
    </source>
</reference>
<dbReference type="Gene3D" id="3.10.20.30">
    <property type="match status" value="1"/>
</dbReference>
<keyword evidence="6" id="KW-0547">Nucleotide-binding</keyword>
<dbReference type="Gene3D" id="3.30.930.10">
    <property type="entry name" value="Bira Bifunctional Protein, Domain 2"/>
    <property type="match status" value="1"/>
</dbReference>
<evidence type="ECO:0000259" key="14">
    <source>
        <dbReference type="PROSITE" id="PS50862"/>
    </source>
</evidence>
<feature type="region of interest" description="Disordered" evidence="13">
    <location>
        <begin position="165"/>
        <end position="190"/>
    </location>
</feature>
<dbReference type="HAMAP" id="MF_00184">
    <property type="entry name" value="Thr_tRNA_synth"/>
    <property type="match status" value="1"/>
</dbReference>
<name>A0A8H4TAF8_9HYPO</name>
<feature type="compositionally biased region" description="Low complexity" evidence="13">
    <location>
        <begin position="285"/>
        <end position="299"/>
    </location>
</feature>
<dbReference type="CDD" id="cd00771">
    <property type="entry name" value="ThrRS_core"/>
    <property type="match status" value="1"/>
</dbReference>
<dbReference type="SUPFAM" id="SSF55681">
    <property type="entry name" value="Class II aaRS and biotin synthetases"/>
    <property type="match status" value="1"/>
</dbReference>
<comment type="subcellular location">
    <subcellularLocation>
        <location evidence="1">Cytoplasm</location>
    </subcellularLocation>
</comment>
<dbReference type="Pfam" id="PF00587">
    <property type="entry name" value="tRNA-synt_2b"/>
    <property type="match status" value="1"/>
</dbReference>
<dbReference type="InterPro" id="IPR012947">
    <property type="entry name" value="tRNA_SAD"/>
</dbReference>
<reference evidence="16" key="2">
    <citation type="submission" date="2020-05" db="EMBL/GenBank/DDBJ databases">
        <authorList>
            <person name="Kim H.-S."/>
            <person name="Proctor R.H."/>
            <person name="Brown D.W."/>
        </authorList>
    </citation>
    <scope>NUCLEOTIDE SEQUENCE</scope>
    <source>
        <strain evidence="16">NRRL 45417</strain>
    </source>
</reference>
<evidence type="ECO:0000256" key="8">
    <source>
        <dbReference type="ARBA" id="ARBA00022917"/>
    </source>
</evidence>
<dbReference type="FunFam" id="3.30.930.10:FF:000019">
    <property type="entry name" value="Threonine--tRNA ligase"/>
    <property type="match status" value="1"/>
</dbReference>
<dbReference type="InterPro" id="IPR018163">
    <property type="entry name" value="Thr/Ala-tRNA-synth_IIc_edit"/>
</dbReference>
<dbReference type="InterPro" id="IPR012675">
    <property type="entry name" value="Beta-grasp_dom_sf"/>
</dbReference>
<dbReference type="GO" id="GO:0004829">
    <property type="term" value="F:threonine-tRNA ligase activity"/>
    <property type="evidence" value="ECO:0007669"/>
    <property type="project" value="UniProtKB-EC"/>
</dbReference>
<feature type="domain" description="TGS" evidence="15">
    <location>
        <begin position="373"/>
        <end position="437"/>
    </location>
</feature>
<dbReference type="PROSITE" id="PS51880">
    <property type="entry name" value="TGS"/>
    <property type="match status" value="1"/>
</dbReference>
<dbReference type="InterPro" id="IPR004154">
    <property type="entry name" value="Anticodon-bd"/>
</dbReference>
<feature type="region of interest" description="Disordered" evidence="13">
    <location>
        <begin position="120"/>
        <end position="153"/>
    </location>
</feature>
<keyword evidence="8" id="KW-0648">Protein biosynthesis</keyword>
<dbReference type="EC" id="6.1.1.3" evidence="3"/>
<feature type="region of interest" description="Disordered" evidence="13">
    <location>
        <begin position="285"/>
        <end position="323"/>
    </location>
</feature>
<dbReference type="Gene3D" id="3.30.980.10">
    <property type="entry name" value="Threonyl-trna Synthetase, Chain A, domain 2"/>
    <property type="match status" value="1"/>
</dbReference>
<evidence type="ECO:0000256" key="12">
    <source>
        <dbReference type="ARBA" id="ARBA00072369"/>
    </source>
</evidence>
<evidence type="ECO:0000256" key="13">
    <source>
        <dbReference type="SAM" id="MobiDB-lite"/>
    </source>
</evidence>
<dbReference type="InterPro" id="IPR036621">
    <property type="entry name" value="Anticodon-bd_dom_sf"/>
</dbReference>